<keyword evidence="1" id="KW-1133">Transmembrane helix</keyword>
<dbReference type="InterPro" id="IPR005625">
    <property type="entry name" value="PepSY-ass_TM"/>
</dbReference>
<evidence type="ECO:0008006" key="4">
    <source>
        <dbReference type="Google" id="ProtNLM"/>
    </source>
</evidence>
<dbReference type="PANTHER" id="PTHR34219">
    <property type="entry name" value="IRON-REGULATED INNER MEMBRANE PROTEIN-RELATED"/>
    <property type="match status" value="1"/>
</dbReference>
<accession>A0A193G3K9</accession>
<feature type="transmembrane region" description="Helical" evidence="1">
    <location>
        <begin position="194"/>
        <end position="215"/>
    </location>
</feature>
<dbReference type="EMBL" id="CP016171">
    <property type="protein sequence ID" value="ANN74041.1"/>
    <property type="molecule type" value="Genomic_DNA"/>
</dbReference>
<dbReference type="PANTHER" id="PTHR34219:SF3">
    <property type="entry name" value="BLL7967 PROTEIN"/>
    <property type="match status" value="1"/>
</dbReference>
<dbReference type="AlphaFoldDB" id="A0A193G3K9"/>
<gene>
    <name evidence="2" type="ORF">BAU08_24185</name>
</gene>
<feature type="transmembrane region" description="Helical" evidence="1">
    <location>
        <begin position="149"/>
        <end position="173"/>
    </location>
</feature>
<evidence type="ECO:0000256" key="1">
    <source>
        <dbReference type="SAM" id="Phobius"/>
    </source>
</evidence>
<dbReference type="RefSeq" id="WP_066672126.1">
    <property type="nucleotide sequence ID" value="NZ_CP016171.1"/>
</dbReference>
<keyword evidence="1" id="KW-0812">Transmembrane</keyword>
<dbReference type="Proteomes" id="UP000092213">
    <property type="component" value="Chromosome"/>
</dbReference>
<protein>
    <recommendedName>
        <fullName evidence="4">Peptidase</fullName>
    </recommendedName>
</protein>
<name>A0A193G3K9_9BORD</name>
<feature type="transmembrane region" description="Helical" evidence="1">
    <location>
        <begin position="342"/>
        <end position="363"/>
    </location>
</feature>
<evidence type="ECO:0000313" key="3">
    <source>
        <dbReference type="Proteomes" id="UP000092213"/>
    </source>
</evidence>
<dbReference type="Pfam" id="PF03929">
    <property type="entry name" value="PepSY_TM"/>
    <property type="match status" value="1"/>
</dbReference>
<sequence length="389" mass="43287">MGKLSLKAWFEIHKWSSLVCTVFLLMLCLTGLPLIFTHEIEHWLDDAKPYAEVAPGTPRVSLDAVVAESKRLYPQEAIEFLYIDDEDPQILIGMNPQPGNDDMAHRLRFDAHTGELLKQFPAAEQEGHGFMEIMLHLHVDMFAGLAGELFLGFMGLLFCVAVVSGVVLYAPYMKKIPFGSVRADRSARIKWLDLHNLLGVVTLGWAFVVGFTGVINELSTPMFKYWQATAMQTLLAPYQGQSTPQLGELSSLDAAYRIAAQAQPGMKVNTVTFPGNRFGSPYHYFLWLNGDTALTSRLFSPVLVDARSGALSAALEMPWYLRALEVSRPLHFGDYAGMPLKIIWAVLDVITIIVLGSGLYLWFARRKSAAARIAEIEARHRAWAEGAKA</sequence>
<feature type="transmembrane region" description="Helical" evidence="1">
    <location>
        <begin position="12"/>
        <end position="36"/>
    </location>
</feature>
<evidence type="ECO:0000313" key="2">
    <source>
        <dbReference type="EMBL" id="ANN74041.1"/>
    </source>
</evidence>
<reference evidence="2 3" key="1">
    <citation type="submission" date="2016-06" db="EMBL/GenBank/DDBJ databases">
        <title>Complete genome sequences of Bordetella bronchialis and Bordetella flabilis.</title>
        <authorList>
            <person name="LiPuma J.J."/>
            <person name="Spilker T."/>
        </authorList>
    </citation>
    <scope>NUCLEOTIDE SEQUENCE [LARGE SCALE GENOMIC DNA]</scope>
    <source>
        <strain evidence="2 3">AU17976</strain>
    </source>
</reference>
<keyword evidence="1" id="KW-0472">Membrane</keyword>
<organism evidence="2 3">
    <name type="scientific">Bordetella bronchialis</name>
    <dbReference type="NCBI Taxonomy" id="463025"/>
    <lineage>
        <taxon>Bacteria</taxon>
        <taxon>Pseudomonadati</taxon>
        <taxon>Pseudomonadota</taxon>
        <taxon>Betaproteobacteria</taxon>
        <taxon>Burkholderiales</taxon>
        <taxon>Alcaligenaceae</taxon>
        <taxon>Bordetella</taxon>
    </lineage>
</organism>
<proteinExistence type="predicted"/>
<dbReference type="STRING" id="463025.BAU08_24185"/>